<dbReference type="PANTHER" id="PTHR37164">
    <property type="entry name" value="BACTERIOHEMERYTHRIN"/>
    <property type="match status" value="1"/>
</dbReference>
<dbReference type="Proteomes" id="UP000646911">
    <property type="component" value="Unassembled WGS sequence"/>
</dbReference>
<evidence type="ECO:0000256" key="4">
    <source>
        <dbReference type="ARBA" id="ARBA00023004"/>
    </source>
</evidence>
<evidence type="ECO:0000313" key="7">
    <source>
        <dbReference type="Proteomes" id="UP000646911"/>
    </source>
</evidence>
<keyword evidence="4" id="KW-0408">Iron</keyword>
<feature type="domain" description="Hemerythrin-like" evidence="5">
    <location>
        <begin position="14"/>
        <end position="128"/>
    </location>
</feature>
<keyword evidence="2" id="KW-0561">Oxygen transport</keyword>
<dbReference type="Gene3D" id="1.20.120.50">
    <property type="entry name" value="Hemerythrin-like"/>
    <property type="match status" value="1"/>
</dbReference>
<dbReference type="SUPFAM" id="SSF47188">
    <property type="entry name" value="Hemerythrin-like"/>
    <property type="match status" value="1"/>
</dbReference>
<evidence type="ECO:0000313" key="6">
    <source>
        <dbReference type="EMBL" id="MBC3906686.1"/>
    </source>
</evidence>
<reference evidence="6 7" key="1">
    <citation type="submission" date="2020-08" db="EMBL/GenBank/DDBJ databases">
        <title>Novel species isolated from subtropical streams in China.</title>
        <authorList>
            <person name="Lu H."/>
        </authorList>
    </citation>
    <scope>NUCLEOTIDE SEQUENCE [LARGE SCALE GENOMIC DNA]</scope>
    <source>
        <strain evidence="6 7">NL8W</strain>
    </source>
</reference>
<dbReference type="PROSITE" id="PS00550">
    <property type="entry name" value="HEMERYTHRINS"/>
    <property type="match status" value="1"/>
</dbReference>
<dbReference type="CDD" id="cd12107">
    <property type="entry name" value="Hemerythrin"/>
    <property type="match status" value="1"/>
</dbReference>
<dbReference type="InterPro" id="IPR012827">
    <property type="entry name" value="Hemerythrin_metal-bd"/>
</dbReference>
<dbReference type="NCBIfam" id="NF033749">
    <property type="entry name" value="bact_hemeryth"/>
    <property type="match status" value="1"/>
</dbReference>
<proteinExistence type="inferred from homology"/>
<dbReference type="Pfam" id="PF01814">
    <property type="entry name" value="Hemerythrin"/>
    <property type="match status" value="1"/>
</dbReference>
<organism evidence="6 7">
    <name type="scientific">Undibacterium umbellatum</name>
    <dbReference type="NCBI Taxonomy" id="2762300"/>
    <lineage>
        <taxon>Bacteria</taxon>
        <taxon>Pseudomonadati</taxon>
        <taxon>Pseudomonadota</taxon>
        <taxon>Betaproteobacteria</taxon>
        <taxon>Burkholderiales</taxon>
        <taxon>Oxalobacteraceae</taxon>
        <taxon>Undibacterium</taxon>
    </lineage>
</organism>
<keyword evidence="7" id="KW-1185">Reference proteome</keyword>
<evidence type="ECO:0000256" key="3">
    <source>
        <dbReference type="ARBA" id="ARBA00022723"/>
    </source>
</evidence>
<dbReference type="RefSeq" id="WP_186951867.1">
    <property type="nucleotide sequence ID" value="NZ_JACOFX010000001.1"/>
</dbReference>
<name>A0ABR6Z547_9BURK</name>
<evidence type="ECO:0000256" key="2">
    <source>
        <dbReference type="ARBA" id="ARBA00022621"/>
    </source>
</evidence>
<comment type="similarity">
    <text evidence="1">Belongs to the hemerythrin family.</text>
</comment>
<sequence length="137" mass="15806">MDFFQWDEGLSVGNTLIDRDHQELIELVNSLHLAASDGRDAALICRILDNLLSYTQEHFQREEMLMEYMNYPDQLAHKALHKKLIAQVLVLQEALNKGAHTVATDTAELLRFWLTHHIHRNDRQLAAAAKERGLDHL</sequence>
<dbReference type="InterPro" id="IPR016131">
    <property type="entry name" value="Haemerythrin_Fe_BS"/>
</dbReference>
<evidence type="ECO:0000259" key="5">
    <source>
        <dbReference type="Pfam" id="PF01814"/>
    </source>
</evidence>
<keyword evidence="3" id="KW-0479">Metal-binding</keyword>
<evidence type="ECO:0000256" key="1">
    <source>
        <dbReference type="ARBA" id="ARBA00010587"/>
    </source>
</evidence>
<dbReference type="InterPro" id="IPR035938">
    <property type="entry name" value="Hemerythrin-like_sf"/>
</dbReference>
<dbReference type="InterPro" id="IPR012312">
    <property type="entry name" value="Hemerythrin-like"/>
</dbReference>
<keyword evidence="2" id="KW-0813">Transport</keyword>
<dbReference type="EMBL" id="JACOFX010000001">
    <property type="protein sequence ID" value="MBC3906686.1"/>
    <property type="molecule type" value="Genomic_DNA"/>
</dbReference>
<protein>
    <submittedName>
        <fullName evidence="6">Hemerythrin family protein</fullName>
    </submittedName>
</protein>
<comment type="caution">
    <text evidence="6">The sequence shown here is derived from an EMBL/GenBank/DDBJ whole genome shotgun (WGS) entry which is preliminary data.</text>
</comment>
<accession>A0ABR6Z547</accession>
<gene>
    <name evidence="6" type="ORF">H8L47_03825</name>
</gene>
<dbReference type="InterPro" id="IPR050669">
    <property type="entry name" value="Hemerythrin"/>
</dbReference>
<dbReference type="NCBIfam" id="TIGR02481">
    <property type="entry name" value="hemeryth_dom"/>
    <property type="match status" value="1"/>
</dbReference>
<dbReference type="PANTHER" id="PTHR37164:SF1">
    <property type="entry name" value="BACTERIOHEMERYTHRIN"/>
    <property type="match status" value="1"/>
</dbReference>